<keyword evidence="6" id="KW-0479">Metal-binding</keyword>
<dbReference type="CDD" id="cd00715">
    <property type="entry name" value="GPATase_N"/>
    <property type="match status" value="1"/>
</dbReference>
<dbReference type="InterPro" id="IPR029055">
    <property type="entry name" value="Ntn_hydrolases_N"/>
</dbReference>
<keyword evidence="4" id="KW-0658">Purine biosynthesis</keyword>
<reference evidence="10" key="3">
    <citation type="submission" date="2016-03" db="UniProtKB">
        <authorList>
            <consortium name="EnsemblProtists"/>
        </authorList>
    </citation>
    <scope>IDENTIFICATION</scope>
</reference>
<dbReference type="UniPathway" id="UPA00074">
    <property type="reaction ID" value="UER00124"/>
</dbReference>
<dbReference type="HOGENOM" id="CLU_022389_3_1_1"/>
<dbReference type="PROSITE" id="PS51278">
    <property type="entry name" value="GATASE_TYPE_2"/>
    <property type="match status" value="1"/>
</dbReference>
<dbReference type="SUPFAM" id="SSF53271">
    <property type="entry name" value="PRTase-like"/>
    <property type="match status" value="1"/>
</dbReference>
<dbReference type="EnsemblProtists" id="EKX41162">
    <property type="protein sequence ID" value="EKX41162"/>
    <property type="gene ID" value="GUITHDRAFT_159913"/>
</dbReference>
<name>L1IYH2_GUITC</name>
<evidence type="ECO:0000256" key="1">
    <source>
        <dbReference type="ARBA" id="ARBA00022676"/>
    </source>
</evidence>
<dbReference type="KEGG" id="gtt:GUITHDRAFT_159913"/>
<comment type="catalytic activity">
    <reaction evidence="4">
        <text>5-phospho-beta-D-ribosylamine + L-glutamate + diphosphate = 5-phospho-alpha-D-ribose 1-diphosphate + L-glutamine + H2O</text>
        <dbReference type="Rhea" id="RHEA:14905"/>
        <dbReference type="ChEBI" id="CHEBI:15377"/>
        <dbReference type="ChEBI" id="CHEBI:29985"/>
        <dbReference type="ChEBI" id="CHEBI:33019"/>
        <dbReference type="ChEBI" id="CHEBI:58017"/>
        <dbReference type="ChEBI" id="CHEBI:58359"/>
        <dbReference type="ChEBI" id="CHEBI:58681"/>
        <dbReference type="EC" id="2.4.2.14"/>
    </reaction>
</comment>
<comment type="cofactor">
    <cofactor evidence="6">
        <name>Mg(2+)</name>
        <dbReference type="ChEBI" id="CHEBI:18420"/>
    </cofactor>
    <text evidence="6">Binds 1 Mg(2+) ion per subunit.</text>
</comment>
<evidence type="ECO:0000313" key="9">
    <source>
        <dbReference type="EMBL" id="EKX41162.1"/>
    </source>
</evidence>
<dbReference type="GO" id="GO:0051536">
    <property type="term" value="F:iron-sulfur cluster binding"/>
    <property type="evidence" value="ECO:0007669"/>
    <property type="project" value="UniProtKB-KW"/>
</dbReference>
<feature type="active site" description="Nucleophile" evidence="5">
    <location>
        <position position="7"/>
    </location>
</feature>
<accession>L1IYH2</accession>
<evidence type="ECO:0000313" key="11">
    <source>
        <dbReference type="Proteomes" id="UP000011087"/>
    </source>
</evidence>
<comment type="cofactor">
    <cofactor evidence="7">
        <name>[4Fe-4S] cluster</name>
        <dbReference type="ChEBI" id="CHEBI:49883"/>
    </cofactor>
    <text evidence="7">Binds 1 [4Fe-4S] cluster per subunit.</text>
</comment>
<dbReference type="STRING" id="905079.L1IYH2"/>
<dbReference type="InterPro" id="IPR029057">
    <property type="entry name" value="PRTase-like"/>
</dbReference>
<dbReference type="PIRSF" id="PIRSF000485">
    <property type="entry name" value="Amd_phspho_trans"/>
    <property type="match status" value="1"/>
</dbReference>
<keyword evidence="3" id="KW-0315">Glutamine amidotransferase</keyword>
<dbReference type="InterPro" id="IPR035584">
    <property type="entry name" value="PurF_N"/>
</dbReference>
<dbReference type="Pfam" id="PF13522">
    <property type="entry name" value="GATase_6"/>
    <property type="match status" value="1"/>
</dbReference>
<dbReference type="EMBL" id="JH993026">
    <property type="protein sequence ID" value="EKX41162.1"/>
    <property type="molecule type" value="Genomic_DNA"/>
</dbReference>
<reference evidence="9 11" key="1">
    <citation type="journal article" date="2012" name="Nature">
        <title>Algal genomes reveal evolutionary mosaicism and the fate of nucleomorphs.</title>
        <authorList>
            <consortium name="DOE Joint Genome Institute"/>
            <person name="Curtis B.A."/>
            <person name="Tanifuji G."/>
            <person name="Burki F."/>
            <person name="Gruber A."/>
            <person name="Irimia M."/>
            <person name="Maruyama S."/>
            <person name="Arias M.C."/>
            <person name="Ball S.G."/>
            <person name="Gile G.H."/>
            <person name="Hirakawa Y."/>
            <person name="Hopkins J.F."/>
            <person name="Kuo A."/>
            <person name="Rensing S.A."/>
            <person name="Schmutz J."/>
            <person name="Symeonidi A."/>
            <person name="Elias M."/>
            <person name="Eveleigh R.J."/>
            <person name="Herman E.K."/>
            <person name="Klute M.J."/>
            <person name="Nakayama T."/>
            <person name="Obornik M."/>
            <person name="Reyes-Prieto A."/>
            <person name="Armbrust E.V."/>
            <person name="Aves S.J."/>
            <person name="Beiko R.G."/>
            <person name="Coutinho P."/>
            <person name="Dacks J.B."/>
            <person name="Durnford D.G."/>
            <person name="Fast N.M."/>
            <person name="Green B.R."/>
            <person name="Grisdale C.J."/>
            <person name="Hempel F."/>
            <person name="Henrissat B."/>
            <person name="Hoppner M.P."/>
            <person name="Ishida K."/>
            <person name="Kim E."/>
            <person name="Koreny L."/>
            <person name="Kroth P.G."/>
            <person name="Liu Y."/>
            <person name="Malik S.B."/>
            <person name="Maier U.G."/>
            <person name="McRose D."/>
            <person name="Mock T."/>
            <person name="Neilson J.A."/>
            <person name="Onodera N.T."/>
            <person name="Poole A.M."/>
            <person name="Pritham E.J."/>
            <person name="Richards T.A."/>
            <person name="Rocap G."/>
            <person name="Roy S.W."/>
            <person name="Sarai C."/>
            <person name="Schaack S."/>
            <person name="Shirato S."/>
            <person name="Slamovits C.H."/>
            <person name="Spencer D.F."/>
            <person name="Suzuki S."/>
            <person name="Worden A.Z."/>
            <person name="Zauner S."/>
            <person name="Barry K."/>
            <person name="Bell C."/>
            <person name="Bharti A.K."/>
            <person name="Crow J.A."/>
            <person name="Grimwood J."/>
            <person name="Kramer R."/>
            <person name="Lindquist E."/>
            <person name="Lucas S."/>
            <person name="Salamov A."/>
            <person name="McFadden G.I."/>
            <person name="Lane C.E."/>
            <person name="Keeling P.J."/>
            <person name="Gray M.W."/>
            <person name="Grigoriev I.V."/>
            <person name="Archibald J.M."/>
        </authorList>
    </citation>
    <scope>NUCLEOTIDE SEQUENCE</scope>
    <source>
        <strain evidence="9 11">CCMP2712</strain>
    </source>
</reference>
<dbReference type="PaxDb" id="55529-EKX41162"/>
<dbReference type="Gene3D" id="3.40.50.2020">
    <property type="match status" value="1"/>
</dbReference>
<evidence type="ECO:0000256" key="7">
    <source>
        <dbReference type="PIRSR" id="PIRSR000485-3"/>
    </source>
</evidence>
<evidence type="ECO:0000256" key="6">
    <source>
        <dbReference type="PIRSR" id="PIRSR000485-2"/>
    </source>
</evidence>
<feature type="binding site" evidence="6">
    <location>
        <position position="375"/>
    </location>
    <ligand>
        <name>Mg(2+)</name>
        <dbReference type="ChEBI" id="CHEBI:18420"/>
    </ligand>
</feature>
<dbReference type="RefSeq" id="XP_005828142.1">
    <property type="nucleotide sequence ID" value="XM_005828085.1"/>
</dbReference>
<feature type="binding site" evidence="6">
    <location>
        <position position="308"/>
    </location>
    <ligand>
        <name>Mg(2+)</name>
        <dbReference type="ChEBI" id="CHEBI:18420"/>
    </ligand>
</feature>
<dbReference type="EC" id="2.4.2.14" evidence="4"/>
<feature type="binding site" evidence="7">
    <location>
        <position position="412"/>
    </location>
    <ligand>
        <name>[4Fe-4S] cluster</name>
        <dbReference type="ChEBI" id="CHEBI:49883"/>
    </ligand>
</feature>
<dbReference type="GO" id="GO:0009113">
    <property type="term" value="P:purine nucleobase biosynthetic process"/>
    <property type="evidence" value="ECO:0007669"/>
    <property type="project" value="InterPro"/>
</dbReference>
<evidence type="ECO:0000256" key="5">
    <source>
        <dbReference type="PIRSR" id="PIRSR000485-1"/>
    </source>
</evidence>
<keyword evidence="7" id="KW-0411">Iron-sulfur</keyword>
<feature type="domain" description="Glutamine amidotransferase type-2" evidence="8">
    <location>
        <begin position="7"/>
        <end position="233"/>
    </location>
</feature>
<keyword evidence="6" id="KW-0460">Magnesium</keyword>
<feature type="binding site" evidence="7">
    <location>
        <position position="468"/>
    </location>
    <ligand>
        <name>[4Fe-4S] cluster</name>
        <dbReference type="ChEBI" id="CHEBI:49883"/>
    </ligand>
</feature>
<keyword evidence="11" id="KW-1185">Reference proteome</keyword>
<evidence type="ECO:0000256" key="3">
    <source>
        <dbReference type="ARBA" id="ARBA00022962"/>
    </source>
</evidence>
<proteinExistence type="inferred from homology"/>
<dbReference type="AlphaFoldDB" id="L1IYH2"/>
<dbReference type="OrthoDB" id="191723at2759"/>
<keyword evidence="1 4" id="KW-0328">Glycosyltransferase</keyword>
<sequence>MAYKEKCGVFGVYNVEKAAHTTYYGMVGLQHRGQEGAGLVSCNQSEFRLHRGHGLVTDVFTPDDVDSLGGINAIGHTRYSTAGGKTQLEGFQPFCVHYRMGNLALAHNGNLSNATELRAFFENQGVLTQSTVDSELFLHLISHSKRSSQIDQIFDAMTQAEGAFSVIILTDRFFCAVRDPNGFRPLCIGRLKGRGRDGTDGYCVASETCALDLCKAEYVRDVEPGEMIIIDKKTVQTGTFSSLKLPQKFGTSQCIFEYVYFARPDSRVFGEFVTKVRRELGRQLAREWPVPKVEEGELLPVIIPIPESATHATLGYHEESVKMGRPCIFDFGFFRNPYVGRSFISPSQELRDLKVLCKFNPMEHTLKDRIVVVVDDSIVRGTTARQLVKLLYAAGAKQVHVRISSPPVTDPCFYGMDFPSKEELFANKYQGDIEAMAAWLQVDSLGYLTPEGLVEAATRSSGTRHSFCRACFTGVYPVPIEPTGRRDSSLDW</sequence>
<dbReference type="InterPro" id="IPR005854">
    <property type="entry name" value="PurF"/>
</dbReference>
<dbReference type="GeneID" id="17297711"/>
<dbReference type="GO" id="GO:0004044">
    <property type="term" value="F:amidophosphoribosyltransferase activity"/>
    <property type="evidence" value="ECO:0007669"/>
    <property type="project" value="UniProtKB-EC"/>
</dbReference>
<dbReference type="PANTHER" id="PTHR11907">
    <property type="entry name" value="AMIDOPHOSPHORIBOSYLTRANSFERASE"/>
    <property type="match status" value="1"/>
</dbReference>
<protein>
    <recommendedName>
        <fullName evidence="4">Amidophosphoribosyltransferase</fullName>
        <shortName evidence="4">ATase</shortName>
        <ecNumber evidence="4">2.4.2.14</ecNumber>
    </recommendedName>
    <alternativeName>
        <fullName evidence="4">Glutamine phosphoribosylpyrophosphate amidotransferase</fullName>
    </alternativeName>
</protein>
<evidence type="ECO:0000259" key="8">
    <source>
        <dbReference type="PROSITE" id="PS51278"/>
    </source>
</evidence>
<evidence type="ECO:0000256" key="2">
    <source>
        <dbReference type="ARBA" id="ARBA00022679"/>
    </source>
</evidence>
<feature type="binding site" evidence="6">
    <location>
        <position position="376"/>
    </location>
    <ligand>
        <name>Mg(2+)</name>
        <dbReference type="ChEBI" id="CHEBI:18420"/>
    </ligand>
</feature>
<evidence type="ECO:0000313" key="10">
    <source>
        <dbReference type="EnsemblProtists" id="EKX41162"/>
    </source>
</evidence>
<dbReference type="GO" id="GO:0046872">
    <property type="term" value="F:metal ion binding"/>
    <property type="evidence" value="ECO:0007669"/>
    <property type="project" value="UniProtKB-KW"/>
</dbReference>
<organism evidence="9">
    <name type="scientific">Guillardia theta (strain CCMP2712)</name>
    <name type="common">Cryptophyte</name>
    <dbReference type="NCBI Taxonomy" id="905079"/>
    <lineage>
        <taxon>Eukaryota</taxon>
        <taxon>Cryptophyceae</taxon>
        <taxon>Pyrenomonadales</taxon>
        <taxon>Geminigeraceae</taxon>
        <taxon>Guillardia</taxon>
    </lineage>
</organism>
<reference evidence="11" key="2">
    <citation type="submission" date="2012-11" db="EMBL/GenBank/DDBJ databases">
        <authorList>
            <person name="Kuo A."/>
            <person name="Curtis B.A."/>
            <person name="Tanifuji G."/>
            <person name="Burki F."/>
            <person name="Gruber A."/>
            <person name="Irimia M."/>
            <person name="Maruyama S."/>
            <person name="Arias M.C."/>
            <person name="Ball S.G."/>
            <person name="Gile G.H."/>
            <person name="Hirakawa Y."/>
            <person name="Hopkins J.F."/>
            <person name="Rensing S.A."/>
            <person name="Schmutz J."/>
            <person name="Symeonidi A."/>
            <person name="Elias M."/>
            <person name="Eveleigh R.J."/>
            <person name="Herman E.K."/>
            <person name="Klute M.J."/>
            <person name="Nakayama T."/>
            <person name="Obornik M."/>
            <person name="Reyes-Prieto A."/>
            <person name="Armbrust E.V."/>
            <person name="Aves S.J."/>
            <person name="Beiko R.G."/>
            <person name="Coutinho P."/>
            <person name="Dacks J.B."/>
            <person name="Durnford D.G."/>
            <person name="Fast N.M."/>
            <person name="Green B.R."/>
            <person name="Grisdale C."/>
            <person name="Hempe F."/>
            <person name="Henrissat B."/>
            <person name="Hoppner M.P."/>
            <person name="Ishida K.-I."/>
            <person name="Kim E."/>
            <person name="Koreny L."/>
            <person name="Kroth P.G."/>
            <person name="Liu Y."/>
            <person name="Malik S.-B."/>
            <person name="Maier U.G."/>
            <person name="McRose D."/>
            <person name="Mock T."/>
            <person name="Neilson J.A."/>
            <person name="Onodera N.T."/>
            <person name="Poole A.M."/>
            <person name="Pritham E.J."/>
            <person name="Richards T.A."/>
            <person name="Rocap G."/>
            <person name="Roy S.W."/>
            <person name="Sarai C."/>
            <person name="Schaack S."/>
            <person name="Shirato S."/>
            <person name="Slamovits C.H."/>
            <person name="Spencer D.F."/>
            <person name="Suzuki S."/>
            <person name="Worden A.Z."/>
            <person name="Zauner S."/>
            <person name="Barry K."/>
            <person name="Bell C."/>
            <person name="Bharti A.K."/>
            <person name="Crow J.A."/>
            <person name="Grimwood J."/>
            <person name="Kramer R."/>
            <person name="Lindquist E."/>
            <person name="Lucas S."/>
            <person name="Salamov A."/>
            <person name="McFadden G.I."/>
            <person name="Lane C.E."/>
            <person name="Keeling P.J."/>
            <person name="Gray M.W."/>
            <person name="Grigoriev I.V."/>
            <person name="Archibald J.M."/>
        </authorList>
    </citation>
    <scope>NUCLEOTIDE SEQUENCE</scope>
    <source>
        <strain evidence="11">CCMP2712</strain>
    </source>
</reference>
<feature type="binding site" evidence="7">
    <location>
        <position position="471"/>
    </location>
    <ligand>
        <name>[4Fe-4S] cluster</name>
        <dbReference type="ChEBI" id="CHEBI:49883"/>
    </ligand>
</feature>
<dbReference type="SUPFAM" id="SSF56235">
    <property type="entry name" value="N-terminal nucleophile aminohydrolases (Ntn hydrolases)"/>
    <property type="match status" value="1"/>
</dbReference>
<keyword evidence="2 4" id="KW-0808">Transferase</keyword>
<dbReference type="NCBIfam" id="TIGR01134">
    <property type="entry name" value="purF"/>
    <property type="match status" value="1"/>
</dbReference>
<feature type="binding site" evidence="7">
    <location>
        <position position="254"/>
    </location>
    <ligand>
        <name>[4Fe-4S] cluster</name>
        <dbReference type="ChEBI" id="CHEBI:49883"/>
    </ligand>
</feature>
<dbReference type="InterPro" id="IPR017932">
    <property type="entry name" value="GATase_2_dom"/>
</dbReference>
<evidence type="ECO:0000256" key="4">
    <source>
        <dbReference type="PIRNR" id="PIRNR000485"/>
    </source>
</evidence>
<dbReference type="OMA" id="IRHFGVK"/>
<dbReference type="eggNOG" id="KOG0572">
    <property type="taxonomic scope" value="Eukaryota"/>
</dbReference>
<comment type="similarity">
    <text evidence="4">In the C-terminal section; belongs to the purine/pyrimidine phosphoribosyltransferase family.</text>
</comment>
<comment type="pathway">
    <text evidence="4">Purine metabolism; IMP biosynthesis via de novo pathway; N(1)-(5-phospho-D-ribosyl)glycinamide from 5-phospho-alpha-D-ribose 1-diphosphate: step 1/2.</text>
</comment>
<dbReference type="HAMAP" id="MF_01931">
    <property type="entry name" value="PurF"/>
    <property type="match status" value="1"/>
</dbReference>
<dbReference type="Gene3D" id="3.60.20.10">
    <property type="entry name" value="Glutamine Phosphoribosylpyrophosphate, subunit 1, domain 1"/>
    <property type="match status" value="1"/>
</dbReference>
<dbReference type="GO" id="GO:0006189">
    <property type="term" value="P:'de novo' IMP biosynthetic process"/>
    <property type="evidence" value="ECO:0007669"/>
    <property type="project" value="UniProtKB-UniPathway"/>
</dbReference>
<dbReference type="Proteomes" id="UP000011087">
    <property type="component" value="Unassembled WGS sequence"/>
</dbReference>
<gene>
    <name evidence="9" type="ORF">GUITHDRAFT_159913</name>
</gene>
<keyword evidence="7" id="KW-0408">Iron</keyword>